<keyword evidence="6" id="KW-0539">Nucleus</keyword>
<keyword evidence="3" id="KW-0805">Transcription regulation</keyword>
<name>A0A507BC71_9PEZI</name>
<dbReference type="PANTHER" id="PTHR31313">
    <property type="entry name" value="TY1 ENHANCER ACTIVATOR"/>
    <property type="match status" value="1"/>
</dbReference>
<evidence type="ECO:0000256" key="2">
    <source>
        <dbReference type="ARBA" id="ARBA00022833"/>
    </source>
</evidence>
<dbReference type="InParanoid" id="A0A507BC71"/>
<dbReference type="OrthoDB" id="4161332at2759"/>
<evidence type="ECO:0000256" key="1">
    <source>
        <dbReference type="ARBA" id="ARBA00022723"/>
    </source>
</evidence>
<feature type="domain" description="Xylanolytic transcriptional activator regulatory" evidence="9">
    <location>
        <begin position="311"/>
        <end position="384"/>
    </location>
</feature>
<sequence>MAMTASSTRRMGEKGSQNFFRASAKAVASVLSQRIQVLEQRLGEQEAQNEAERAAAVNSFGIEMTSASNHGDQPPPYDAVSFTTEPDPGTIVVSTDADSSPEQPDRGFDTEEVSTLIRRIIPLPMRFDMTTGRTRYFGPTANMNVLSGEYGGATNGMCTPLSNPRGSAGPVTVAGGERRETHWPICLIARDVLPETHNYLMDLFWACHNSVVHLVHFDAFYNDQDRGGTQFYSTFLHMVMLAIGFRYADKSRVDIQRLTVAGQGNGAISTLHEKARAMAKLEMDRPGGIPAIQAYQLLGDMEFYSGRDDTGWIYTGMSFRMIFDTGLHADPSLLKLTERETQIRHMTLWASLVTDKSWSLYLGRPTNLKTSDISTACLSFDFGRLAACRPSGHEKKIGTRIYEALLRLMELVSRLCSEAPRPPPPTSTPEHQSASASSTEAYFKMVAMGQELKSWYSGLPEDLKWPSEKQSTMPPSYFLLHTAYHTSLILLHRPFVPYCDPLASTPVTASPPTREFDPSSTTDNGAGTDSDAPIRSHFIALSRSVCADSARRTVAVLQHYSSRFDPAQAFGTAVQHAGIAASSLMGEVLLQQHSSNPRSRASPEMRRLIKADIVYLRQVLGIMSRNYQPAAVMASSIDQFLSGTQIRALDGPIASPYTITQQTDYYDTYPEVVPGQMRKRAPFHNSVLTSRAPSPVTPAPGGLPFLLSPFLGRLGADESTFAELGGHADYDFSWDLASSLGLP</sequence>
<feature type="compositionally biased region" description="Polar residues" evidence="8">
    <location>
        <begin position="518"/>
        <end position="527"/>
    </location>
</feature>
<keyword evidence="1" id="KW-0479">Metal-binding</keyword>
<dbReference type="InterPro" id="IPR051615">
    <property type="entry name" value="Transcr_Regulatory_Elem"/>
</dbReference>
<proteinExistence type="predicted"/>
<dbReference type="GO" id="GO:0008270">
    <property type="term" value="F:zinc ion binding"/>
    <property type="evidence" value="ECO:0007669"/>
    <property type="project" value="InterPro"/>
</dbReference>
<dbReference type="GO" id="GO:0003677">
    <property type="term" value="F:DNA binding"/>
    <property type="evidence" value="ECO:0007669"/>
    <property type="project" value="UniProtKB-KW"/>
</dbReference>
<evidence type="ECO:0000256" key="3">
    <source>
        <dbReference type="ARBA" id="ARBA00023015"/>
    </source>
</evidence>
<evidence type="ECO:0000313" key="10">
    <source>
        <dbReference type="EMBL" id="TPX16836.1"/>
    </source>
</evidence>
<keyword evidence="5" id="KW-0804">Transcription</keyword>
<feature type="coiled-coil region" evidence="7">
    <location>
        <begin position="28"/>
        <end position="55"/>
    </location>
</feature>
<dbReference type="EMBL" id="SKBQ01000015">
    <property type="protein sequence ID" value="TPX16836.1"/>
    <property type="molecule type" value="Genomic_DNA"/>
</dbReference>
<keyword evidence="11" id="KW-1185">Reference proteome</keyword>
<evidence type="ECO:0000256" key="5">
    <source>
        <dbReference type="ARBA" id="ARBA00023163"/>
    </source>
</evidence>
<dbReference type="PANTHER" id="PTHR31313:SF81">
    <property type="entry name" value="TY1 ENHANCER ACTIVATOR"/>
    <property type="match status" value="1"/>
</dbReference>
<keyword evidence="7" id="KW-0175">Coiled coil</keyword>
<dbReference type="GeneID" id="41970845"/>
<dbReference type="AlphaFoldDB" id="A0A507BC71"/>
<evidence type="ECO:0000256" key="8">
    <source>
        <dbReference type="SAM" id="MobiDB-lite"/>
    </source>
</evidence>
<accession>A0A507BC71</accession>
<dbReference type="Pfam" id="PF04082">
    <property type="entry name" value="Fungal_trans"/>
    <property type="match status" value="1"/>
</dbReference>
<evidence type="ECO:0000256" key="6">
    <source>
        <dbReference type="ARBA" id="ARBA00023242"/>
    </source>
</evidence>
<evidence type="ECO:0000256" key="7">
    <source>
        <dbReference type="SAM" id="Coils"/>
    </source>
</evidence>
<protein>
    <recommendedName>
        <fullName evidence="9">Xylanolytic transcriptional activator regulatory domain-containing protein</fullName>
    </recommendedName>
</protein>
<dbReference type="InterPro" id="IPR007219">
    <property type="entry name" value="XnlR_reg_dom"/>
</dbReference>
<evidence type="ECO:0000313" key="11">
    <source>
        <dbReference type="Proteomes" id="UP000319257"/>
    </source>
</evidence>
<dbReference type="SMART" id="SM00906">
    <property type="entry name" value="Fungal_trans"/>
    <property type="match status" value="1"/>
</dbReference>
<organism evidence="10 11">
    <name type="scientific">Thyridium curvatum</name>
    <dbReference type="NCBI Taxonomy" id="1093900"/>
    <lineage>
        <taxon>Eukaryota</taxon>
        <taxon>Fungi</taxon>
        <taxon>Dikarya</taxon>
        <taxon>Ascomycota</taxon>
        <taxon>Pezizomycotina</taxon>
        <taxon>Sordariomycetes</taxon>
        <taxon>Sordariomycetidae</taxon>
        <taxon>Thyridiales</taxon>
        <taxon>Thyridiaceae</taxon>
        <taxon>Thyridium</taxon>
    </lineage>
</organism>
<reference evidence="10 11" key="1">
    <citation type="submission" date="2019-06" db="EMBL/GenBank/DDBJ databases">
        <title>Draft genome sequence of the filamentous fungus Phialemoniopsis curvata isolated from diesel fuel.</title>
        <authorList>
            <person name="Varaljay V.A."/>
            <person name="Lyon W.J."/>
            <person name="Crouch A.L."/>
            <person name="Drake C.E."/>
            <person name="Hollomon J.M."/>
            <person name="Nadeau L.J."/>
            <person name="Nunn H.S."/>
            <person name="Stevenson B.S."/>
            <person name="Bojanowski C.L."/>
            <person name="Crookes-Goodson W.J."/>
        </authorList>
    </citation>
    <scope>NUCLEOTIDE SEQUENCE [LARGE SCALE GENOMIC DNA]</scope>
    <source>
        <strain evidence="10 11">D216</strain>
    </source>
</reference>
<evidence type="ECO:0000259" key="9">
    <source>
        <dbReference type="SMART" id="SM00906"/>
    </source>
</evidence>
<keyword evidence="2" id="KW-0862">Zinc</keyword>
<gene>
    <name evidence="10" type="ORF">E0L32_003398</name>
</gene>
<evidence type="ECO:0000256" key="4">
    <source>
        <dbReference type="ARBA" id="ARBA00023125"/>
    </source>
</evidence>
<dbReference type="GO" id="GO:0006351">
    <property type="term" value="P:DNA-templated transcription"/>
    <property type="evidence" value="ECO:0007669"/>
    <property type="project" value="InterPro"/>
</dbReference>
<dbReference type="CDD" id="cd12148">
    <property type="entry name" value="fungal_TF_MHR"/>
    <property type="match status" value="1"/>
</dbReference>
<comment type="caution">
    <text evidence="10">The sequence shown here is derived from an EMBL/GenBank/DDBJ whole genome shotgun (WGS) entry which is preliminary data.</text>
</comment>
<dbReference type="STRING" id="1093900.A0A507BC71"/>
<feature type="region of interest" description="Disordered" evidence="8">
    <location>
        <begin position="507"/>
        <end position="531"/>
    </location>
</feature>
<keyword evidence="4" id="KW-0238">DNA-binding</keyword>
<dbReference type="Proteomes" id="UP000319257">
    <property type="component" value="Unassembled WGS sequence"/>
</dbReference>
<dbReference type="RefSeq" id="XP_030998547.1">
    <property type="nucleotide sequence ID" value="XM_031137694.1"/>
</dbReference>